<feature type="domain" description="THD" evidence="7">
    <location>
        <begin position="185"/>
        <end position="313"/>
    </location>
</feature>
<dbReference type="KEGG" id="aten:116302510"/>
<dbReference type="InParanoid" id="A0A6P8ILM7"/>
<dbReference type="PANTHER" id="PTHR11471:SF13">
    <property type="entry name" value="TNF FAMILY PROFILE DOMAIN-CONTAINING PROTEIN"/>
    <property type="match status" value="1"/>
</dbReference>
<dbReference type="SUPFAM" id="SSF49842">
    <property type="entry name" value="TNF-like"/>
    <property type="match status" value="2"/>
</dbReference>
<dbReference type="PROSITE" id="PS50049">
    <property type="entry name" value="THD_2"/>
    <property type="match status" value="2"/>
</dbReference>
<reference evidence="9" key="1">
    <citation type="submission" date="2025-08" db="UniProtKB">
        <authorList>
            <consortium name="RefSeq"/>
        </authorList>
    </citation>
    <scope>IDENTIFICATION</scope>
    <source>
        <tissue evidence="9">Tentacle</tissue>
    </source>
</reference>
<dbReference type="InterPro" id="IPR008160">
    <property type="entry name" value="Collagen"/>
</dbReference>
<accession>A0A6P8ILM7</accession>
<feature type="transmembrane region" description="Helical" evidence="6">
    <location>
        <begin position="342"/>
        <end position="364"/>
    </location>
</feature>
<dbReference type="AlphaFoldDB" id="A0A6P8ILM7"/>
<keyword evidence="3" id="KW-0202">Cytokine</keyword>
<dbReference type="GO" id="GO:0006955">
    <property type="term" value="P:immune response"/>
    <property type="evidence" value="ECO:0007669"/>
    <property type="project" value="InterPro"/>
</dbReference>
<feature type="transmembrane region" description="Helical" evidence="6">
    <location>
        <begin position="305"/>
        <end position="322"/>
    </location>
</feature>
<dbReference type="RefSeq" id="XP_031567682.1">
    <property type="nucleotide sequence ID" value="XM_031711822.1"/>
</dbReference>
<evidence type="ECO:0000256" key="5">
    <source>
        <dbReference type="SAM" id="MobiDB-lite"/>
    </source>
</evidence>
<gene>
    <name evidence="9" type="primary">LOC116302510</name>
</gene>
<dbReference type="PANTHER" id="PTHR11471">
    <property type="entry name" value="TUMOR NECROSIS FACTOR FAMILY MEMBER"/>
    <property type="match status" value="1"/>
</dbReference>
<evidence type="ECO:0000313" key="8">
    <source>
        <dbReference type="Proteomes" id="UP000515163"/>
    </source>
</evidence>
<dbReference type="GO" id="GO:0016020">
    <property type="term" value="C:membrane"/>
    <property type="evidence" value="ECO:0007669"/>
    <property type="project" value="UniProtKB-SubCell"/>
</dbReference>
<dbReference type="GO" id="GO:0005615">
    <property type="term" value="C:extracellular space"/>
    <property type="evidence" value="ECO:0007669"/>
    <property type="project" value="UniProtKB-KW"/>
</dbReference>
<dbReference type="Pfam" id="PF00229">
    <property type="entry name" value="TNF"/>
    <property type="match status" value="2"/>
</dbReference>
<dbReference type="GeneID" id="116302510"/>
<keyword evidence="6" id="KW-1133">Transmembrane helix</keyword>
<evidence type="ECO:0000256" key="4">
    <source>
        <dbReference type="ARBA" id="ARBA00023136"/>
    </source>
</evidence>
<evidence type="ECO:0000256" key="3">
    <source>
        <dbReference type="ARBA" id="ARBA00022514"/>
    </source>
</evidence>
<evidence type="ECO:0000256" key="1">
    <source>
        <dbReference type="ARBA" id="ARBA00004370"/>
    </source>
</evidence>
<dbReference type="OrthoDB" id="5990491at2759"/>
<evidence type="ECO:0000256" key="6">
    <source>
        <dbReference type="SAM" id="Phobius"/>
    </source>
</evidence>
<feature type="domain" description="THD" evidence="7">
    <location>
        <begin position="529"/>
        <end position="662"/>
    </location>
</feature>
<feature type="compositionally biased region" description="Low complexity" evidence="5">
    <location>
        <begin position="62"/>
        <end position="78"/>
    </location>
</feature>
<feature type="compositionally biased region" description="Basic and acidic residues" evidence="5">
    <location>
        <begin position="407"/>
        <end position="434"/>
    </location>
</feature>
<evidence type="ECO:0000259" key="7">
    <source>
        <dbReference type="PROSITE" id="PS50049"/>
    </source>
</evidence>
<keyword evidence="8" id="KW-1185">Reference proteome</keyword>
<evidence type="ECO:0000256" key="2">
    <source>
        <dbReference type="ARBA" id="ARBA00008670"/>
    </source>
</evidence>
<feature type="compositionally biased region" description="Basic residues" evidence="5">
    <location>
        <begin position="111"/>
        <end position="120"/>
    </location>
</feature>
<name>A0A6P8ILM7_ACTTE</name>
<dbReference type="Pfam" id="PF01391">
    <property type="entry name" value="Collagen"/>
    <property type="match status" value="2"/>
</dbReference>
<keyword evidence="4 6" id="KW-0472">Membrane</keyword>
<dbReference type="Gene3D" id="2.60.120.40">
    <property type="match status" value="2"/>
</dbReference>
<dbReference type="SMART" id="SM00207">
    <property type="entry name" value="TNF"/>
    <property type="match status" value="1"/>
</dbReference>
<dbReference type="InterPro" id="IPR008983">
    <property type="entry name" value="Tumour_necrosis_fac-like_dom"/>
</dbReference>
<keyword evidence="6" id="KW-0812">Transmembrane</keyword>
<feature type="region of interest" description="Disordered" evidence="5">
    <location>
        <begin position="397"/>
        <end position="526"/>
    </location>
</feature>
<dbReference type="GO" id="GO:0005125">
    <property type="term" value="F:cytokine activity"/>
    <property type="evidence" value="ECO:0007669"/>
    <property type="project" value="UniProtKB-KW"/>
</dbReference>
<comment type="subcellular location">
    <subcellularLocation>
        <location evidence="1">Membrane</location>
    </subcellularLocation>
</comment>
<feature type="region of interest" description="Disordered" evidence="5">
    <location>
        <begin position="60"/>
        <end position="178"/>
    </location>
</feature>
<organism evidence="8 9">
    <name type="scientific">Actinia tenebrosa</name>
    <name type="common">Australian red waratah sea anemone</name>
    <dbReference type="NCBI Taxonomy" id="6105"/>
    <lineage>
        <taxon>Eukaryota</taxon>
        <taxon>Metazoa</taxon>
        <taxon>Cnidaria</taxon>
        <taxon>Anthozoa</taxon>
        <taxon>Hexacorallia</taxon>
        <taxon>Actiniaria</taxon>
        <taxon>Actiniidae</taxon>
        <taxon>Actinia</taxon>
    </lineage>
</organism>
<feature type="compositionally biased region" description="Low complexity" evidence="5">
    <location>
        <begin position="143"/>
        <end position="172"/>
    </location>
</feature>
<dbReference type="InterPro" id="IPR006052">
    <property type="entry name" value="TNF_dom"/>
</dbReference>
<sequence length="664" mass="72757">MESKRIPKYFQLFVIISVLIIAVYSVCLTVFVFVLARDNRDLQTYATRLKQRLNYIEQIVKTPETSPSPSTQSPNASPKVERLSNKVAMSTGENLEGRNRRDQSRSCNGCKGRRGKKGRKGDKGDPGPQGPKGEQGPPGPSGLRGQPGPQGAQGKDGPPGPQGLQGPQGPKGDPAPRENNTVMAEIAHLVGDGHRKRHAGVVKYWKMKHNKGSLQYNEHTGEITIGRTGYYYLYSQMYYYDGTTLLLNHYTLINGARVMGSASSVVSALRKYNTNYHGGLHLLNRGDKISISVFISKVYLMKPEYSFFGLFMVHAAMPVTSLTKSMPERTMITTNSNRGSDLALCFTVTVLLLFVVCTTVFMALQSRQTVAQSRRIDKLEKLTEQLYQRIQTLERRLAASNSPGSDQGKEKDKSVKSDKLELFNKNKAAPESDRRSRRQFSSFCPCIQGPPGPPGPPGDPGKKGQNGSPGPPGRRGKPGRDGVNGSTGAQGPKGEQGPAGLPGINGTVGPKGDKGETGIRGPPGPLVSESIHLVGNGGKVIQPDKSQSVMGWKVEHQQGSIQYREVVGAIVVAKPGMYVIYSQMYYFDRTTPIMGHYTYINNDRVMESVGSVINDSYRKFSTKYHGGVFRLQVNDRIQVRVPSSHKDYYMGPTYSFLGAYRIGA</sequence>
<feature type="transmembrane region" description="Helical" evidence="6">
    <location>
        <begin position="12"/>
        <end position="36"/>
    </location>
</feature>
<protein>
    <submittedName>
        <fullName evidence="9">Uncharacterized protein LOC116302510</fullName>
    </submittedName>
</protein>
<feature type="compositionally biased region" description="Pro residues" evidence="5">
    <location>
        <begin position="448"/>
        <end position="459"/>
    </location>
</feature>
<dbReference type="GO" id="GO:0005164">
    <property type="term" value="F:tumor necrosis factor receptor binding"/>
    <property type="evidence" value="ECO:0007669"/>
    <property type="project" value="InterPro"/>
</dbReference>
<proteinExistence type="inferred from homology"/>
<feature type="compositionally biased region" description="Basic and acidic residues" evidence="5">
    <location>
        <begin position="95"/>
        <end position="104"/>
    </location>
</feature>
<evidence type="ECO:0000313" key="9">
    <source>
        <dbReference type="RefSeq" id="XP_031567682.1"/>
    </source>
</evidence>
<dbReference type="Proteomes" id="UP000515163">
    <property type="component" value="Unplaced"/>
</dbReference>
<comment type="similarity">
    <text evidence="2">Belongs to the tumor necrosis factor family.</text>
</comment>